<evidence type="ECO:0000313" key="2">
    <source>
        <dbReference type="EMBL" id="GBL87090.1"/>
    </source>
</evidence>
<comment type="caution">
    <text evidence="2">The sequence shown here is derived from an EMBL/GenBank/DDBJ whole genome shotgun (WGS) entry which is preliminary data.</text>
</comment>
<gene>
    <name evidence="2" type="ORF">AVEN_218782_1</name>
</gene>
<evidence type="ECO:0000313" key="3">
    <source>
        <dbReference type="Proteomes" id="UP000499080"/>
    </source>
</evidence>
<accession>A0A4Y2B4G1</accession>
<dbReference type="EMBL" id="BGPR01000051">
    <property type="protein sequence ID" value="GBL87090.1"/>
    <property type="molecule type" value="Genomic_DNA"/>
</dbReference>
<feature type="region of interest" description="Disordered" evidence="1">
    <location>
        <begin position="1"/>
        <end position="30"/>
    </location>
</feature>
<reference evidence="2 3" key="1">
    <citation type="journal article" date="2019" name="Sci. Rep.">
        <title>Orb-weaving spider Araneus ventricosus genome elucidates the spidroin gene catalogue.</title>
        <authorList>
            <person name="Kono N."/>
            <person name="Nakamura H."/>
            <person name="Ohtoshi R."/>
            <person name="Moran D.A.P."/>
            <person name="Shinohara A."/>
            <person name="Yoshida Y."/>
            <person name="Fujiwara M."/>
            <person name="Mori M."/>
            <person name="Tomita M."/>
            <person name="Arakawa K."/>
        </authorList>
    </citation>
    <scope>NUCLEOTIDE SEQUENCE [LARGE SCALE GENOMIC DNA]</scope>
</reference>
<name>A0A4Y2B4G1_ARAVE</name>
<protein>
    <submittedName>
        <fullName evidence="2">Uncharacterized protein</fullName>
    </submittedName>
</protein>
<dbReference type="AlphaFoldDB" id="A0A4Y2B4G1"/>
<sequence length="91" mass="10330">MHRGALASYDIEQCPPSTRDVLSPDTGNCPERYRGVEARKTHSQDKNLVEKAITDQSRPRKQWTRFRKVGPVPCYHAETPRIAHKSTSALV</sequence>
<keyword evidence="3" id="KW-1185">Reference proteome</keyword>
<evidence type="ECO:0000256" key="1">
    <source>
        <dbReference type="SAM" id="MobiDB-lite"/>
    </source>
</evidence>
<dbReference type="Proteomes" id="UP000499080">
    <property type="component" value="Unassembled WGS sequence"/>
</dbReference>
<proteinExistence type="predicted"/>
<organism evidence="2 3">
    <name type="scientific">Araneus ventricosus</name>
    <name type="common">Orbweaver spider</name>
    <name type="synonym">Epeira ventricosa</name>
    <dbReference type="NCBI Taxonomy" id="182803"/>
    <lineage>
        <taxon>Eukaryota</taxon>
        <taxon>Metazoa</taxon>
        <taxon>Ecdysozoa</taxon>
        <taxon>Arthropoda</taxon>
        <taxon>Chelicerata</taxon>
        <taxon>Arachnida</taxon>
        <taxon>Araneae</taxon>
        <taxon>Araneomorphae</taxon>
        <taxon>Entelegynae</taxon>
        <taxon>Araneoidea</taxon>
        <taxon>Araneidae</taxon>
        <taxon>Araneus</taxon>
    </lineage>
</organism>